<keyword evidence="2 5" id="KW-0238">DNA-binding</keyword>
<dbReference type="Pfam" id="PF07729">
    <property type="entry name" value="FCD"/>
    <property type="match status" value="1"/>
</dbReference>
<dbReference type="PANTHER" id="PTHR43537">
    <property type="entry name" value="TRANSCRIPTIONAL REGULATOR, GNTR FAMILY"/>
    <property type="match status" value="1"/>
</dbReference>
<evidence type="ECO:0000313" key="6">
    <source>
        <dbReference type="Proteomes" id="UP000198793"/>
    </source>
</evidence>
<sequence>MVNPLPRFVLENAPELREAVVRRNVRDGVADKIALLIASGTLKVGDDLPSERHLAAALQVSRESVRAGIAILGAQGLLRIAHGARTRVVSDALQTPFRLPREAGGSDPYGLDDVHAARLLVERPVVGDAAERITDETLLFLREAVRAQRAAIGDPVRFLISDREFHTAIYRACGNAVLADFVIDLFGTMVEFRRRAVAEPGAIERSIADHERIVAALEGRDRDRAVEAMDAHLERIYRTTRQAIVQSAQATGASDR</sequence>
<dbReference type="EMBL" id="FNIT01000004">
    <property type="protein sequence ID" value="SDO21752.1"/>
    <property type="molecule type" value="Genomic_DNA"/>
</dbReference>
<protein>
    <submittedName>
        <fullName evidence="5">DNA-binding transcriptional regulator, FadR family</fullName>
    </submittedName>
</protein>
<evidence type="ECO:0000256" key="2">
    <source>
        <dbReference type="ARBA" id="ARBA00023125"/>
    </source>
</evidence>
<dbReference type="PROSITE" id="PS50949">
    <property type="entry name" value="HTH_GNTR"/>
    <property type="match status" value="1"/>
</dbReference>
<dbReference type="Gene3D" id="1.20.120.530">
    <property type="entry name" value="GntR ligand-binding domain-like"/>
    <property type="match status" value="1"/>
</dbReference>
<dbReference type="RefSeq" id="WP_090673100.1">
    <property type="nucleotide sequence ID" value="NZ_FNIT01000004.1"/>
</dbReference>
<dbReference type="GO" id="GO:0003700">
    <property type="term" value="F:DNA-binding transcription factor activity"/>
    <property type="evidence" value="ECO:0007669"/>
    <property type="project" value="InterPro"/>
</dbReference>
<dbReference type="Pfam" id="PF00392">
    <property type="entry name" value="GntR"/>
    <property type="match status" value="1"/>
</dbReference>
<dbReference type="SMART" id="SM00345">
    <property type="entry name" value="HTH_GNTR"/>
    <property type="match status" value="1"/>
</dbReference>
<evidence type="ECO:0000259" key="4">
    <source>
        <dbReference type="PROSITE" id="PS50949"/>
    </source>
</evidence>
<proteinExistence type="predicted"/>
<name>A0A1H0HRE9_9HYPH</name>
<dbReference type="CDD" id="cd07377">
    <property type="entry name" value="WHTH_GntR"/>
    <property type="match status" value="1"/>
</dbReference>
<evidence type="ECO:0000313" key="5">
    <source>
        <dbReference type="EMBL" id="SDO21752.1"/>
    </source>
</evidence>
<organism evidence="5 6">
    <name type="scientific">Aureimonas jatrophae</name>
    <dbReference type="NCBI Taxonomy" id="1166073"/>
    <lineage>
        <taxon>Bacteria</taxon>
        <taxon>Pseudomonadati</taxon>
        <taxon>Pseudomonadota</taxon>
        <taxon>Alphaproteobacteria</taxon>
        <taxon>Hyphomicrobiales</taxon>
        <taxon>Aurantimonadaceae</taxon>
        <taxon>Aureimonas</taxon>
    </lineage>
</organism>
<dbReference type="InterPro" id="IPR011711">
    <property type="entry name" value="GntR_C"/>
</dbReference>
<dbReference type="PANTHER" id="PTHR43537:SF5">
    <property type="entry name" value="UXU OPERON TRANSCRIPTIONAL REGULATOR"/>
    <property type="match status" value="1"/>
</dbReference>
<dbReference type="InterPro" id="IPR000524">
    <property type="entry name" value="Tscrpt_reg_HTH_GntR"/>
</dbReference>
<reference evidence="5 6" key="1">
    <citation type="submission" date="2016-10" db="EMBL/GenBank/DDBJ databases">
        <authorList>
            <person name="de Groot N.N."/>
        </authorList>
    </citation>
    <scope>NUCLEOTIDE SEQUENCE [LARGE SCALE GENOMIC DNA]</scope>
    <source>
        <strain evidence="6">L7-484,KACC 16230,DSM 25025</strain>
    </source>
</reference>
<feature type="domain" description="HTH gntR-type" evidence="4">
    <location>
        <begin position="23"/>
        <end position="91"/>
    </location>
</feature>
<dbReference type="PRINTS" id="PR00035">
    <property type="entry name" value="HTHGNTR"/>
</dbReference>
<keyword evidence="1" id="KW-0805">Transcription regulation</keyword>
<dbReference type="InterPro" id="IPR008920">
    <property type="entry name" value="TF_FadR/GntR_C"/>
</dbReference>
<dbReference type="SMART" id="SM00895">
    <property type="entry name" value="FCD"/>
    <property type="match status" value="1"/>
</dbReference>
<dbReference type="GO" id="GO:0003677">
    <property type="term" value="F:DNA binding"/>
    <property type="evidence" value="ECO:0007669"/>
    <property type="project" value="UniProtKB-KW"/>
</dbReference>
<dbReference type="STRING" id="1166073.SAMN05192530_104243"/>
<evidence type="ECO:0000256" key="3">
    <source>
        <dbReference type="ARBA" id="ARBA00023163"/>
    </source>
</evidence>
<dbReference type="InterPro" id="IPR036388">
    <property type="entry name" value="WH-like_DNA-bd_sf"/>
</dbReference>
<dbReference type="OrthoDB" id="6087511at2"/>
<dbReference type="Proteomes" id="UP000198793">
    <property type="component" value="Unassembled WGS sequence"/>
</dbReference>
<evidence type="ECO:0000256" key="1">
    <source>
        <dbReference type="ARBA" id="ARBA00023015"/>
    </source>
</evidence>
<keyword evidence="6" id="KW-1185">Reference proteome</keyword>
<accession>A0A1H0HRE9</accession>
<dbReference type="InterPro" id="IPR036390">
    <property type="entry name" value="WH_DNA-bd_sf"/>
</dbReference>
<dbReference type="AlphaFoldDB" id="A0A1H0HRE9"/>
<dbReference type="Gene3D" id="1.10.10.10">
    <property type="entry name" value="Winged helix-like DNA-binding domain superfamily/Winged helix DNA-binding domain"/>
    <property type="match status" value="1"/>
</dbReference>
<dbReference type="SUPFAM" id="SSF46785">
    <property type="entry name" value="Winged helix' DNA-binding domain"/>
    <property type="match status" value="1"/>
</dbReference>
<keyword evidence="3" id="KW-0804">Transcription</keyword>
<gene>
    <name evidence="5" type="ORF">SAMN05192530_104243</name>
</gene>
<dbReference type="SUPFAM" id="SSF48008">
    <property type="entry name" value="GntR ligand-binding domain-like"/>
    <property type="match status" value="1"/>
</dbReference>